<dbReference type="Proteomes" id="UP000663829">
    <property type="component" value="Unassembled WGS sequence"/>
</dbReference>
<protein>
    <submittedName>
        <fullName evidence="1">Uncharacterized protein</fullName>
    </submittedName>
</protein>
<comment type="caution">
    <text evidence="1">The sequence shown here is derived from an EMBL/GenBank/DDBJ whole genome shotgun (WGS) entry which is preliminary data.</text>
</comment>
<dbReference type="InterPro" id="IPR021459">
    <property type="entry name" value="GH101-related"/>
</dbReference>
<reference evidence="1" key="1">
    <citation type="submission" date="2021-02" db="EMBL/GenBank/DDBJ databases">
        <authorList>
            <person name="Nowell W R."/>
        </authorList>
    </citation>
    <scope>NUCLEOTIDE SEQUENCE</scope>
</reference>
<dbReference type="EMBL" id="CAJNOQ010006086">
    <property type="protein sequence ID" value="CAF1123022.1"/>
    <property type="molecule type" value="Genomic_DNA"/>
</dbReference>
<feature type="non-terminal residue" evidence="1">
    <location>
        <position position="398"/>
    </location>
</feature>
<sequence>MMVLVDTPMNLGSVTDLICDNKNASWYYPAHGIKIKLALEEERLIFHIESNKEQGLTFPRSGHTLESQAIIYPNSEGLFIPQQDLFWQKQLVGTKLQVNECLTMPFWGIYYDAGSIVYILHDDLDSELSFKLSVDRKVYVQLEHKFYKADNINIPKFKFSITLGNGSPIAPALEYKKYLLSKGRLKTLQEKAIANKDIEKLYGALHIYLWGNGRTHRAIDKLYKLGLHNLWLGYDQDERMGDNVVTKELIEKAISLGYLIGPYDSFHTMENPMNARSINSIFPGHYPQSCIINKDGKVNVGFGGVGCHLSSAALAGEHPKNKTIYKRLESFVSTGINSYFLDCDATGELFNDYSPLHPMTQSQDRINRIERMDYINKKLVLGSETAAWWAVPYIAFAH</sequence>
<gene>
    <name evidence="1" type="ORF">GPM918_LOCUS19788</name>
    <name evidence="2" type="ORF">SRO942_LOCUS19787</name>
</gene>
<organism evidence="1 3">
    <name type="scientific">Didymodactylos carnosus</name>
    <dbReference type="NCBI Taxonomy" id="1234261"/>
    <lineage>
        <taxon>Eukaryota</taxon>
        <taxon>Metazoa</taxon>
        <taxon>Spiralia</taxon>
        <taxon>Gnathifera</taxon>
        <taxon>Rotifera</taxon>
        <taxon>Eurotatoria</taxon>
        <taxon>Bdelloidea</taxon>
        <taxon>Philodinida</taxon>
        <taxon>Philodinidae</taxon>
        <taxon>Didymodactylos</taxon>
    </lineage>
</organism>
<keyword evidence="3" id="KW-1185">Reference proteome</keyword>
<evidence type="ECO:0000313" key="1">
    <source>
        <dbReference type="EMBL" id="CAF1123022.1"/>
    </source>
</evidence>
<dbReference type="AlphaFoldDB" id="A0A814QQT3"/>
<dbReference type="Pfam" id="PF11308">
    <property type="entry name" value="Glyco_hydro_129"/>
    <property type="match status" value="1"/>
</dbReference>
<accession>A0A814QQT3</accession>
<dbReference type="Proteomes" id="UP000681722">
    <property type="component" value="Unassembled WGS sequence"/>
</dbReference>
<dbReference type="OrthoDB" id="5348797at2759"/>
<evidence type="ECO:0000313" key="3">
    <source>
        <dbReference type="Proteomes" id="UP000663829"/>
    </source>
</evidence>
<name>A0A814QQT3_9BILA</name>
<evidence type="ECO:0000313" key="2">
    <source>
        <dbReference type="EMBL" id="CAF3886581.1"/>
    </source>
</evidence>
<proteinExistence type="predicted"/>
<dbReference type="EMBL" id="CAJOBC010006087">
    <property type="protein sequence ID" value="CAF3886581.1"/>
    <property type="molecule type" value="Genomic_DNA"/>
</dbReference>